<dbReference type="PANTHER" id="PTHR19375">
    <property type="entry name" value="HEAT SHOCK PROTEIN 70KDA"/>
    <property type="match status" value="1"/>
</dbReference>
<dbReference type="InterPro" id="IPR042054">
    <property type="entry name" value="YegD-like"/>
</dbReference>
<accession>A0A3D9Z5S4</accession>
<dbReference type="CDD" id="cd10231">
    <property type="entry name" value="ASKHA_NBD_HSP70_YegD-like"/>
    <property type="match status" value="1"/>
</dbReference>
<evidence type="ECO:0000256" key="3">
    <source>
        <dbReference type="ARBA" id="ARBA00022840"/>
    </source>
</evidence>
<dbReference type="EMBL" id="QUMO01000003">
    <property type="protein sequence ID" value="REF86519.1"/>
    <property type="molecule type" value="Genomic_DNA"/>
</dbReference>
<dbReference type="OrthoDB" id="9807934at2"/>
<evidence type="ECO:0000313" key="5">
    <source>
        <dbReference type="Proteomes" id="UP000256900"/>
    </source>
</evidence>
<reference evidence="4 5" key="1">
    <citation type="submission" date="2018-08" db="EMBL/GenBank/DDBJ databases">
        <title>Genomic Encyclopedia of Type Strains, Phase IV (KMG-IV): sequencing the most valuable type-strain genomes for metagenomic binning, comparative biology and taxonomic classification.</title>
        <authorList>
            <person name="Goeker M."/>
        </authorList>
    </citation>
    <scope>NUCLEOTIDE SEQUENCE [LARGE SCALE GENOMIC DNA]</scope>
    <source>
        <strain evidence="4 5">BW863</strain>
    </source>
</reference>
<evidence type="ECO:0000313" key="4">
    <source>
        <dbReference type="EMBL" id="REF86519.1"/>
    </source>
</evidence>
<gene>
    <name evidence="4" type="ORF">DES32_2573</name>
</gene>
<comment type="caution">
    <text evidence="4">The sequence shown here is derived from an EMBL/GenBank/DDBJ whole genome shotgun (WGS) entry which is preliminary data.</text>
</comment>
<dbReference type="Proteomes" id="UP000256900">
    <property type="component" value="Unassembled WGS sequence"/>
</dbReference>
<dbReference type="InterPro" id="IPR013126">
    <property type="entry name" value="Hsp_70_fam"/>
</dbReference>
<name>A0A3D9Z5S4_9HYPH</name>
<comment type="similarity">
    <text evidence="1">Belongs to the heat shock protein 70 family.</text>
</comment>
<sequence length="437" mass="47724">MNDGDICAVGIDFGTTNSVVAIADRRGQVETLSWPSFGGPTHTFRTALMFWREGRSLKHVAGPAALQRAIAAEDEQRFIQSIKTYLASPFFSETWLYGERFTIERLVSTFLNHLLDGRDQVRTLPIFSGRPVVFAGERPDEALAIGRLTKAYADAGLPQVALAYEPVGAAYWYARGLTRDETVLVADFGGGTSDFSVLRFRRNGKAFVAEPLAHTGVGVAGDTFDYRIVTNVVAPQLGKGTSYRSFGKLLPIPAYFYSAFAQWHQLSWLKSGAALTELGKLIAVAEAPRMLEDLRTMIEMDLGFDLYRVVNGVKAALSDADTVTFRFDREGIVIESEITRRDFEAWIAPDLAKLAEAMERAVAQAGLEFGDIDAVFLTGGTSFVPAVRALFQNRFHAERVHLGDAFQSVAAGLALMALDQARPGTEGRGLAPPCHAS</sequence>
<dbReference type="GO" id="GO:0140662">
    <property type="term" value="F:ATP-dependent protein folding chaperone"/>
    <property type="evidence" value="ECO:0007669"/>
    <property type="project" value="InterPro"/>
</dbReference>
<dbReference type="SUPFAM" id="SSF53067">
    <property type="entry name" value="Actin-like ATPase domain"/>
    <property type="match status" value="2"/>
</dbReference>
<keyword evidence="3" id="KW-0067">ATP-binding</keyword>
<dbReference type="Pfam" id="PF00012">
    <property type="entry name" value="HSP70"/>
    <property type="match status" value="2"/>
</dbReference>
<dbReference type="InterPro" id="IPR018181">
    <property type="entry name" value="Heat_shock_70_CS"/>
</dbReference>
<proteinExistence type="inferred from homology"/>
<evidence type="ECO:0000256" key="2">
    <source>
        <dbReference type="ARBA" id="ARBA00022741"/>
    </source>
</evidence>
<dbReference type="RefSeq" id="WP_115837039.1">
    <property type="nucleotide sequence ID" value="NZ_CP025086.1"/>
</dbReference>
<dbReference type="PROSITE" id="PS01036">
    <property type="entry name" value="HSP70_3"/>
    <property type="match status" value="1"/>
</dbReference>
<dbReference type="Gene3D" id="3.30.420.40">
    <property type="match status" value="2"/>
</dbReference>
<keyword evidence="5" id="KW-1185">Reference proteome</keyword>
<dbReference type="PRINTS" id="PR00301">
    <property type="entry name" value="HEATSHOCK70"/>
</dbReference>
<keyword evidence="2" id="KW-0547">Nucleotide-binding</keyword>
<dbReference type="AlphaFoldDB" id="A0A3D9Z5S4"/>
<protein>
    <submittedName>
        <fullName evidence="4">Putative chaperone protein</fullName>
    </submittedName>
</protein>
<organism evidence="4 5">
    <name type="scientific">Methylovirgula ligni</name>
    <dbReference type="NCBI Taxonomy" id="569860"/>
    <lineage>
        <taxon>Bacteria</taxon>
        <taxon>Pseudomonadati</taxon>
        <taxon>Pseudomonadota</taxon>
        <taxon>Alphaproteobacteria</taxon>
        <taxon>Hyphomicrobiales</taxon>
        <taxon>Beijerinckiaceae</taxon>
        <taxon>Methylovirgula</taxon>
    </lineage>
</organism>
<dbReference type="GO" id="GO:0005524">
    <property type="term" value="F:ATP binding"/>
    <property type="evidence" value="ECO:0007669"/>
    <property type="project" value="UniProtKB-KW"/>
</dbReference>
<dbReference type="InterPro" id="IPR043129">
    <property type="entry name" value="ATPase_NBD"/>
</dbReference>
<evidence type="ECO:0000256" key="1">
    <source>
        <dbReference type="ARBA" id="ARBA00007381"/>
    </source>
</evidence>